<dbReference type="GO" id="GO:0005741">
    <property type="term" value="C:mitochondrial outer membrane"/>
    <property type="evidence" value="ECO:0007669"/>
    <property type="project" value="TreeGrafter"/>
</dbReference>
<feature type="domain" description="Bcl-2 Bcl-2 homology region 1-3" evidence="3">
    <location>
        <begin position="162"/>
        <end position="268"/>
    </location>
</feature>
<feature type="transmembrane region" description="Helical" evidence="2">
    <location>
        <begin position="285"/>
        <end position="306"/>
    </location>
</feature>
<dbReference type="InterPro" id="IPR026298">
    <property type="entry name" value="Bcl-2_fam"/>
</dbReference>
<dbReference type="Ensembl" id="ENSCMIT00000036672.1">
    <property type="protein sequence ID" value="ENSCMIP00000036139.1"/>
    <property type="gene ID" value="ENSCMIG00000015281.1"/>
</dbReference>
<reference evidence="4" key="4">
    <citation type="submission" date="2025-08" db="UniProtKB">
        <authorList>
            <consortium name="Ensembl"/>
        </authorList>
    </citation>
    <scope>IDENTIFICATION</scope>
</reference>
<keyword evidence="2" id="KW-0472">Membrane</keyword>
<dbReference type="PANTHER" id="PTHR11256">
    <property type="entry name" value="BCL-2 RELATED"/>
    <property type="match status" value="1"/>
</dbReference>
<evidence type="ECO:0000259" key="3">
    <source>
        <dbReference type="Pfam" id="PF00452"/>
    </source>
</evidence>
<keyword evidence="5" id="KW-1185">Reference proteome</keyword>
<keyword evidence="2" id="KW-0812">Transmembrane</keyword>
<keyword evidence="2" id="KW-1133">Transmembrane helix</keyword>
<reference evidence="4" key="5">
    <citation type="submission" date="2025-09" db="UniProtKB">
        <authorList>
            <consortium name="Ensembl"/>
        </authorList>
    </citation>
    <scope>IDENTIFICATION</scope>
</reference>
<evidence type="ECO:0000256" key="1">
    <source>
        <dbReference type="ARBA" id="ARBA00009458"/>
    </source>
</evidence>
<dbReference type="PANTHER" id="PTHR11256:SF32">
    <property type="entry name" value="BCL2-LIKE 16 ISOFORM X1"/>
    <property type="match status" value="1"/>
</dbReference>
<proteinExistence type="inferred from homology"/>
<evidence type="ECO:0000256" key="2">
    <source>
        <dbReference type="SAM" id="Phobius"/>
    </source>
</evidence>
<dbReference type="GO" id="GO:0001836">
    <property type="term" value="P:release of cytochrome c from mitochondria"/>
    <property type="evidence" value="ECO:0007669"/>
    <property type="project" value="TreeGrafter"/>
</dbReference>
<dbReference type="GO" id="GO:0042981">
    <property type="term" value="P:regulation of apoptotic process"/>
    <property type="evidence" value="ECO:0007669"/>
    <property type="project" value="InterPro"/>
</dbReference>
<dbReference type="SUPFAM" id="SSF56854">
    <property type="entry name" value="Bcl-2 inhibitors of programmed cell death"/>
    <property type="match status" value="1"/>
</dbReference>
<reference evidence="5" key="3">
    <citation type="journal article" date="2014" name="Nature">
        <title>Elephant shark genome provides unique insights into gnathostome evolution.</title>
        <authorList>
            <consortium name="International Elephant Shark Genome Sequencing Consortium"/>
            <person name="Venkatesh B."/>
            <person name="Lee A.P."/>
            <person name="Ravi V."/>
            <person name="Maurya A.K."/>
            <person name="Lian M.M."/>
            <person name="Swann J.B."/>
            <person name="Ohta Y."/>
            <person name="Flajnik M.F."/>
            <person name="Sutoh Y."/>
            <person name="Kasahara M."/>
            <person name="Hoon S."/>
            <person name="Gangu V."/>
            <person name="Roy S.W."/>
            <person name="Irimia M."/>
            <person name="Korzh V."/>
            <person name="Kondrychyn I."/>
            <person name="Lim Z.W."/>
            <person name="Tay B.H."/>
            <person name="Tohari S."/>
            <person name="Kong K.W."/>
            <person name="Ho S."/>
            <person name="Lorente-Galdos B."/>
            <person name="Quilez J."/>
            <person name="Marques-Bonet T."/>
            <person name="Raney B.J."/>
            <person name="Ingham P.W."/>
            <person name="Tay A."/>
            <person name="Hillier L.W."/>
            <person name="Minx P."/>
            <person name="Boehm T."/>
            <person name="Wilson R.K."/>
            <person name="Brenner S."/>
            <person name="Warren W.C."/>
        </authorList>
    </citation>
    <scope>NUCLEOTIDE SEQUENCE [LARGE SCALE GENOMIC DNA]</scope>
</reference>
<dbReference type="AlphaFoldDB" id="A0A4W3IZN3"/>
<dbReference type="GeneTree" id="ENSGT00620000089226"/>
<dbReference type="GO" id="GO:0051400">
    <property type="term" value="F:BH domain binding"/>
    <property type="evidence" value="ECO:0007669"/>
    <property type="project" value="TreeGrafter"/>
</dbReference>
<accession>A0A4W3IZN3</accession>
<name>A0A4W3IZN3_CALMI</name>
<reference evidence="5" key="1">
    <citation type="journal article" date="2006" name="Science">
        <title>Ancient noncoding elements conserved in the human genome.</title>
        <authorList>
            <person name="Venkatesh B."/>
            <person name="Kirkness E.F."/>
            <person name="Loh Y.H."/>
            <person name="Halpern A.L."/>
            <person name="Lee A.P."/>
            <person name="Johnson J."/>
            <person name="Dandona N."/>
            <person name="Viswanathan L.D."/>
            <person name="Tay A."/>
            <person name="Venter J.C."/>
            <person name="Strausberg R.L."/>
            <person name="Brenner S."/>
        </authorList>
    </citation>
    <scope>NUCLEOTIDE SEQUENCE [LARGE SCALE GENOMIC DNA]</scope>
</reference>
<gene>
    <name evidence="4" type="primary">bcl2l16</name>
</gene>
<dbReference type="GO" id="GO:0008630">
    <property type="term" value="P:intrinsic apoptotic signaling pathway in response to DNA damage"/>
    <property type="evidence" value="ECO:0007669"/>
    <property type="project" value="TreeGrafter"/>
</dbReference>
<comment type="similarity">
    <text evidence="1">Belongs to the Bcl-2 family.</text>
</comment>
<protein>
    <submittedName>
        <fullName evidence="4">Uncharacterized LOC103187455</fullName>
    </submittedName>
</protein>
<dbReference type="InterPro" id="IPR046371">
    <property type="entry name" value="Bcl-2_BH1-3"/>
</dbReference>
<dbReference type="GO" id="GO:0097192">
    <property type="term" value="P:extrinsic apoptotic signaling pathway in absence of ligand"/>
    <property type="evidence" value="ECO:0007669"/>
    <property type="project" value="TreeGrafter"/>
</dbReference>
<dbReference type="InterPro" id="IPR036834">
    <property type="entry name" value="Bcl-2-like_sf"/>
</dbReference>
<dbReference type="STRING" id="7868.ENSCMIP00000036139"/>
<dbReference type="Pfam" id="PF00452">
    <property type="entry name" value="Bcl-2"/>
    <property type="match status" value="1"/>
</dbReference>
<evidence type="ECO:0000313" key="5">
    <source>
        <dbReference type="Proteomes" id="UP000314986"/>
    </source>
</evidence>
<evidence type="ECO:0000313" key="4">
    <source>
        <dbReference type="Ensembl" id="ENSCMIP00000036139.1"/>
    </source>
</evidence>
<dbReference type="Gene3D" id="1.10.437.10">
    <property type="entry name" value="Blc2-like"/>
    <property type="match status" value="1"/>
</dbReference>
<dbReference type="InParanoid" id="A0A4W3IZN3"/>
<sequence length="311" mass="35363">MFCVFVYNPPRPTLLVTRCQGNACKALVRFIGSIFKKKASSFPDTLQCLSLTVSETQILILGQRYLYSPVASMLNVQVIFRPFSELWVSCSWVRLPHKHESEREKRERQEGSMFLRLFPAQVSGGPCEDPVVTEAHVMSRDYISFVTGRTTKAAPSPASAALRHAGTDLMGKYPIFFKRWPRIFRDVRLDNACDFLIKILDEHFQPEESWQRKRLTWSGILSIYVLAGQMAIYCQENGMGSVLEELEVRVGQYVEAKVCPDIVDKGGWSGFVERYTKKENAEQSVARGCCGTLLLLSAGLLAYYVYRKRLC</sequence>
<reference evidence="5" key="2">
    <citation type="journal article" date="2007" name="PLoS Biol.">
        <title>Survey sequencing and comparative analysis of the elephant shark (Callorhinchus milii) genome.</title>
        <authorList>
            <person name="Venkatesh B."/>
            <person name="Kirkness E.F."/>
            <person name="Loh Y.H."/>
            <person name="Halpern A.L."/>
            <person name="Lee A.P."/>
            <person name="Johnson J."/>
            <person name="Dandona N."/>
            <person name="Viswanathan L.D."/>
            <person name="Tay A."/>
            <person name="Venter J.C."/>
            <person name="Strausberg R.L."/>
            <person name="Brenner S."/>
        </authorList>
    </citation>
    <scope>NUCLEOTIDE SEQUENCE [LARGE SCALE GENOMIC DNA]</scope>
</reference>
<dbReference type="Proteomes" id="UP000314986">
    <property type="component" value="Unassembled WGS sequence"/>
</dbReference>
<organism evidence="4 5">
    <name type="scientific">Callorhinchus milii</name>
    <name type="common">Ghost shark</name>
    <dbReference type="NCBI Taxonomy" id="7868"/>
    <lineage>
        <taxon>Eukaryota</taxon>
        <taxon>Metazoa</taxon>
        <taxon>Chordata</taxon>
        <taxon>Craniata</taxon>
        <taxon>Vertebrata</taxon>
        <taxon>Chondrichthyes</taxon>
        <taxon>Holocephali</taxon>
        <taxon>Chimaeriformes</taxon>
        <taxon>Callorhinchidae</taxon>
        <taxon>Callorhinchus</taxon>
    </lineage>
</organism>